<evidence type="ECO:0000256" key="1">
    <source>
        <dbReference type="ARBA" id="ARBA00023015"/>
    </source>
</evidence>
<dbReference type="PANTHER" id="PTHR30055">
    <property type="entry name" value="HTH-TYPE TRANSCRIPTIONAL REGULATOR RUTR"/>
    <property type="match status" value="1"/>
</dbReference>
<dbReference type="GO" id="GO:0000976">
    <property type="term" value="F:transcription cis-regulatory region binding"/>
    <property type="evidence" value="ECO:0007669"/>
    <property type="project" value="TreeGrafter"/>
</dbReference>
<reference evidence="6" key="1">
    <citation type="submission" date="2018-01" db="EMBL/GenBank/DDBJ databases">
        <title>Comparative genomics of Mycobacterium mucogenicum and Mycobacterium neoaurum clade members emphasizing tRNA and non-coding RNA.</title>
        <authorList>
            <person name="Behra P.R.K."/>
            <person name="Pettersson B.M.F."/>
            <person name="Das S."/>
            <person name="Dasgupta S."/>
            <person name="Kirsebom L.A."/>
        </authorList>
    </citation>
    <scope>NUCLEOTIDE SEQUENCE</scope>
    <source>
        <strain evidence="6">DSM 44124</strain>
    </source>
</reference>
<feature type="DNA-binding region" description="H-T-H motif" evidence="4">
    <location>
        <begin position="30"/>
        <end position="49"/>
    </location>
</feature>
<gene>
    <name evidence="6" type="ORF">C1S78_11895</name>
</gene>
<accession>A0A8H2JD34</accession>
<dbReference type="GO" id="GO:0003700">
    <property type="term" value="F:DNA-binding transcription factor activity"/>
    <property type="evidence" value="ECO:0007669"/>
    <property type="project" value="TreeGrafter"/>
</dbReference>
<keyword evidence="3" id="KW-0804">Transcription</keyword>
<dbReference type="InterPro" id="IPR009057">
    <property type="entry name" value="Homeodomain-like_sf"/>
</dbReference>
<name>A0A8H2JD34_MYCMU</name>
<dbReference type="EMBL" id="POTL01000001">
    <property type="protein sequence ID" value="TLH52976.1"/>
    <property type="molecule type" value="Genomic_DNA"/>
</dbReference>
<evidence type="ECO:0000256" key="4">
    <source>
        <dbReference type="PROSITE-ProRule" id="PRU00335"/>
    </source>
</evidence>
<feature type="domain" description="HTH tetR-type" evidence="5">
    <location>
        <begin position="7"/>
        <end position="67"/>
    </location>
</feature>
<evidence type="ECO:0000256" key="3">
    <source>
        <dbReference type="ARBA" id="ARBA00023163"/>
    </source>
</evidence>
<dbReference type="Gene3D" id="1.10.357.10">
    <property type="entry name" value="Tetracycline Repressor, domain 2"/>
    <property type="match status" value="1"/>
</dbReference>
<dbReference type="InterPro" id="IPR036271">
    <property type="entry name" value="Tet_transcr_reg_TetR-rel_C_sf"/>
</dbReference>
<evidence type="ECO:0000256" key="2">
    <source>
        <dbReference type="ARBA" id="ARBA00023125"/>
    </source>
</evidence>
<dbReference type="PRINTS" id="PR00455">
    <property type="entry name" value="HTHTETR"/>
</dbReference>
<sequence length="206" mass="22504">MGRSAMPERAAQLYAAATELFIERGYRDVDVADITARCGVGHGTFYNYFRNKRDLLESIQSRTVEELSAAVAGERPPSDWTCRAEYVAEFTDRARRAVTYIAKNRALVSFVVIAAPGVDEQAYESVLAAYDQLGAQATEFLEVGRRQGWIRDSVDVRIAGQAVVSCVLMATFPMLVGDGADVDPEPIAQACAAFLLGGMRRVLPDS</sequence>
<keyword evidence="2 4" id="KW-0238">DNA-binding</keyword>
<evidence type="ECO:0000313" key="6">
    <source>
        <dbReference type="EMBL" id="TLH52976.1"/>
    </source>
</evidence>
<dbReference type="InterPro" id="IPR050109">
    <property type="entry name" value="HTH-type_TetR-like_transc_reg"/>
</dbReference>
<dbReference type="SUPFAM" id="SSF48498">
    <property type="entry name" value="Tetracyclin repressor-like, C-terminal domain"/>
    <property type="match status" value="1"/>
</dbReference>
<protein>
    <submittedName>
        <fullName evidence="6">TetR/AcrR family transcriptional regulator</fullName>
    </submittedName>
</protein>
<dbReference type="Pfam" id="PF00440">
    <property type="entry name" value="TetR_N"/>
    <property type="match status" value="1"/>
</dbReference>
<evidence type="ECO:0000259" key="5">
    <source>
        <dbReference type="PROSITE" id="PS50977"/>
    </source>
</evidence>
<dbReference type="Gene3D" id="1.10.10.60">
    <property type="entry name" value="Homeodomain-like"/>
    <property type="match status" value="1"/>
</dbReference>
<keyword evidence="1" id="KW-0805">Transcription regulation</keyword>
<dbReference type="PROSITE" id="PS50977">
    <property type="entry name" value="HTH_TETR_2"/>
    <property type="match status" value="1"/>
</dbReference>
<dbReference type="AlphaFoldDB" id="A0A8H2JD34"/>
<organism evidence="6">
    <name type="scientific">Mycolicibacterium mucogenicum DSM 44124</name>
    <dbReference type="NCBI Taxonomy" id="1226753"/>
    <lineage>
        <taxon>Bacteria</taxon>
        <taxon>Bacillati</taxon>
        <taxon>Actinomycetota</taxon>
        <taxon>Actinomycetes</taxon>
        <taxon>Mycobacteriales</taxon>
        <taxon>Mycobacteriaceae</taxon>
        <taxon>Mycolicibacterium</taxon>
    </lineage>
</organism>
<comment type="caution">
    <text evidence="6">The sequence shown here is derived from an EMBL/GenBank/DDBJ whole genome shotgun (WGS) entry which is preliminary data.</text>
</comment>
<dbReference type="InterPro" id="IPR001647">
    <property type="entry name" value="HTH_TetR"/>
</dbReference>
<dbReference type="SUPFAM" id="SSF46689">
    <property type="entry name" value="Homeodomain-like"/>
    <property type="match status" value="1"/>
</dbReference>
<dbReference type="PANTHER" id="PTHR30055:SF234">
    <property type="entry name" value="HTH-TYPE TRANSCRIPTIONAL REGULATOR BETI"/>
    <property type="match status" value="1"/>
</dbReference>
<proteinExistence type="predicted"/>